<reference evidence="2" key="1">
    <citation type="journal article" date="2014" name="Genome Announc.">
        <title>Genome Sequence of Arthrobacter siccitolerans 4J27, a Xeroprotectant-Producing Desiccation-Tolerant Microorganism.</title>
        <authorList>
            <person name="Manzanera M."/>
            <person name="Santa-Cruz-Calvo L."/>
            <person name="Vilchez J.I."/>
            <person name="Garcia-Fontana C."/>
            <person name="Silva-Castro G.A."/>
            <person name="Calvo C."/>
            <person name="Gonzalez-Lopez J."/>
        </authorList>
    </citation>
    <scope>NUCLEOTIDE SEQUENCE [LARGE SCALE GENOMIC DNA]</scope>
    <source>
        <strain evidence="2">4J27</strain>
    </source>
</reference>
<organism evidence="1 2">
    <name type="scientific">Pseudarthrobacter siccitolerans</name>
    <dbReference type="NCBI Taxonomy" id="861266"/>
    <lineage>
        <taxon>Bacteria</taxon>
        <taxon>Bacillati</taxon>
        <taxon>Actinomycetota</taxon>
        <taxon>Actinomycetes</taxon>
        <taxon>Micrococcales</taxon>
        <taxon>Micrococcaceae</taxon>
        <taxon>Pseudarthrobacter</taxon>
    </lineage>
</organism>
<keyword evidence="2" id="KW-1185">Reference proteome</keyword>
<dbReference type="EMBL" id="CAQI01000053">
    <property type="protein sequence ID" value="CCQ48148.1"/>
    <property type="molecule type" value="Genomic_DNA"/>
</dbReference>
<protein>
    <submittedName>
        <fullName evidence="1">Transposase</fullName>
    </submittedName>
</protein>
<comment type="caution">
    <text evidence="1">The sequence shown here is derived from an EMBL/GenBank/DDBJ whole genome shotgun (WGS) entry which is preliminary data.</text>
</comment>
<proteinExistence type="predicted"/>
<evidence type="ECO:0000313" key="1">
    <source>
        <dbReference type="EMBL" id="CCQ48148.1"/>
    </source>
</evidence>
<evidence type="ECO:0000313" key="2">
    <source>
        <dbReference type="Proteomes" id="UP000035722"/>
    </source>
</evidence>
<sequence length="44" mass="5030">MKTWNEHPVPFTWTKTAEQILESLGPLLNRISGAGHYIVRPLRA</sequence>
<dbReference type="Proteomes" id="UP000035722">
    <property type="component" value="Unassembled WGS sequence"/>
</dbReference>
<gene>
    <name evidence="1" type="ORF">ARTSIC4J27_4146</name>
</gene>
<accession>A0A024H832</accession>
<dbReference type="AlphaFoldDB" id="A0A024H832"/>
<name>A0A024H832_9MICC</name>